<reference evidence="4" key="1">
    <citation type="submission" date="2015-07" db="EMBL/GenBank/DDBJ databases">
        <title>Transcriptome Assembly of Anthurium amnicola.</title>
        <authorList>
            <person name="Suzuki J."/>
        </authorList>
    </citation>
    <scope>NUCLEOTIDE SEQUENCE</scope>
</reference>
<organism evidence="4">
    <name type="scientific">Anthurium amnicola</name>
    <dbReference type="NCBI Taxonomy" id="1678845"/>
    <lineage>
        <taxon>Eukaryota</taxon>
        <taxon>Viridiplantae</taxon>
        <taxon>Streptophyta</taxon>
        <taxon>Embryophyta</taxon>
        <taxon>Tracheophyta</taxon>
        <taxon>Spermatophyta</taxon>
        <taxon>Magnoliopsida</taxon>
        <taxon>Liliopsida</taxon>
        <taxon>Araceae</taxon>
        <taxon>Pothoideae</taxon>
        <taxon>Potheae</taxon>
        <taxon>Anthurium</taxon>
    </lineage>
</organism>
<feature type="coiled-coil region" evidence="1">
    <location>
        <begin position="197"/>
        <end position="224"/>
    </location>
</feature>
<gene>
    <name evidence="4" type="primary">lepA_12</name>
    <name evidence="4" type="ORF">g.46234</name>
</gene>
<dbReference type="InterPro" id="IPR021864">
    <property type="entry name" value="DUF3475"/>
</dbReference>
<dbReference type="GO" id="GO:0045927">
    <property type="term" value="P:positive regulation of growth"/>
    <property type="evidence" value="ECO:0007669"/>
    <property type="project" value="InterPro"/>
</dbReference>
<dbReference type="InterPro" id="IPR007700">
    <property type="entry name" value="DUF668"/>
</dbReference>
<keyword evidence="1" id="KW-0175">Coiled coil</keyword>
<dbReference type="GO" id="GO:0003746">
    <property type="term" value="F:translation elongation factor activity"/>
    <property type="evidence" value="ECO:0007669"/>
    <property type="project" value="UniProtKB-KW"/>
</dbReference>
<name>A0A1D1YLI5_9ARAE</name>
<evidence type="ECO:0000259" key="3">
    <source>
        <dbReference type="Pfam" id="PF11961"/>
    </source>
</evidence>
<keyword evidence="4" id="KW-0648">Protein biosynthesis</keyword>
<evidence type="ECO:0000313" key="4">
    <source>
        <dbReference type="EMBL" id="JAT55504.1"/>
    </source>
</evidence>
<dbReference type="EMBL" id="GDJX01012432">
    <property type="protein sequence ID" value="JAT55504.1"/>
    <property type="molecule type" value="Transcribed_RNA"/>
</dbReference>
<feature type="domain" description="DUF3475" evidence="3">
    <location>
        <begin position="111"/>
        <end position="167"/>
    </location>
</feature>
<dbReference type="Pfam" id="PF11961">
    <property type="entry name" value="DUF3475"/>
    <property type="match status" value="1"/>
</dbReference>
<sequence>MGCVCSGGVGKVDRDALSFSEAVGAGAGDGLAVHGRKAAKAFYDSGELKRVPGKAGASKASEMSSIMGRAGSAGLEKAVEVLDTLGSSMSNFKTGNGFMSGMVYRGNKVSILAFEVANTIAKGATLMRSLSVDNVQFLKKEILQSDGVQRLISTDMKELLGIVASDKREELDVFSKEVVRFGDLCRDPQWHNLARYFQKLDLDLASQQELKEEAETTMQQLMNLAHHTSELYHELHALDRFEQDYRQKLQEEEPLPPSRRGEKLTILHSELKHQRKLVKSLKKKSLWSRNSEEVVEKLVDIVAFLHQEISEAFGSTGSQAANWNSDRAPSRLGSSGLALHYANVVNQIDNIVSRPMSLPPNTRDTLYHGLPIVVKAALRSRLQSFHVKEELTVAQIKAEMQKTLQWLVPMAENTVKVHQGFGWVGEWANMGTELNKKPVQHDSVIRIQTLHHAVKEKTDEYILQLAVWLHHLVMQVKNRGFGFKAFNSVQYPCQKDAFLSLERKQDLSLPCNDKTPVVFQLSEEDREMLRCIDSKRMVLGRSKSLGCITKEKKVRRWESRSSGNSPSREINTGLDFQFERRKVLDVIDGLDTLEPPFPIAPFYA</sequence>
<dbReference type="InterPro" id="IPR045021">
    <property type="entry name" value="PSI1/2/3"/>
</dbReference>
<accession>A0A1D1YLI5</accession>
<proteinExistence type="predicted"/>
<protein>
    <submittedName>
        <fullName evidence="4">Elongation factor 4</fullName>
    </submittedName>
</protein>
<evidence type="ECO:0000259" key="2">
    <source>
        <dbReference type="Pfam" id="PF05003"/>
    </source>
</evidence>
<keyword evidence="4" id="KW-0251">Elongation factor</keyword>
<dbReference type="Pfam" id="PF05003">
    <property type="entry name" value="DUF668"/>
    <property type="match status" value="1"/>
</dbReference>
<dbReference type="PANTHER" id="PTHR31730">
    <property type="entry name" value="OS01G0873900 PROTEIN"/>
    <property type="match status" value="1"/>
</dbReference>
<dbReference type="AlphaFoldDB" id="A0A1D1YLI5"/>
<evidence type="ECO:0000256" key="1">
    <source>
        <dbReference type="SAM" id="Coils"/>
    </source>
</evidence>
<dbReference type="PANTHER" id="PTHR31730:SF37">
    <property type="entry name" value="OS06G0716000 PROTEIN"/>
    <property type="match status" value="1"/>
</dbReference>
<feature type="domain" description="DUF668" evidence="2">
    <location>
        <begin position="331"/>
        <end position="416"/>
    </location>
</feature>